<dbReference type="InterPro" id="IPR026113">
    <property type="entry name" value="METTL2/6/8-like"/>
</dbReference>
<reference evidence="6 7" key="2">
    <citation type="submission" date="2024-07" db="EMBL/GenBank/DDBJ databases">
        <authorList>
            <person name="Akdeniz Z."/>
        </authorList>
    </citation>
    <scope>NUCLEOTIDE SEQUENCE [LARGE SCALE GENOMIC DNA]</scope>
</reference>
<evidence type="ECO:0000256" key="1">
    <source>
        <dbReference type="ARBA" id="ARBA00009725"/>
    </source>
</evidence>
<dbReference type="GO" id="GO:0032259">
    <property type="term" value="P:methylation"/>
    <property type="evidence" value="ECO:0007669"/>
    <property type="project" value="UniProtKB-KW"/>
</dbReference>
<dbReference type="Gene3D" id="3.40.50.150">
    <property type="entry name" value="Vaccinia Virus protein VP39"/>
    <property type="match status" value="1"/>
</dbReference>
<proteinExistence type="inferred from homology"/>
<evidence type="ECO:0000259" key="4">
    <source>
        <dbReference type="Pfam" id="PF08242"/>
    </source>
</evidence>
<feature type="domain" description="Methyltransferase type 12" evidence="4">
    <location>
        <begin position="100"/>
        <end position="196"/>
    </location>
</feature>
<dbReference type="Pfam" id="PF08242">
    <property type="entry name" value="Methyltransf_12"/>
    <property type="match status" value="1"/>
</dbReference>
<dbReference type="InterPro" id="IPR013217">
    <property type="entry name" value="Methyltransf_12"/>
</dbReference>
<protein>
    <submittedName>
        <fullName evidence="5">Methyltransferase-like protein</fullName>
    </submittedName>
    <submittedName>
        <fullName evidence="6">Methyltransferase-like_protein</fullName>
    </submittedName>
</protein>
<comment type="caution">
    <text evidence="5">The sequence shown here is derived from an EMBL/GenBank/DDBJ whole genome shotgun (WGS) entry which is preliminary data.</text>
</comment>
<dbReference type="Proteomes" id="UP001642409">
    <property type="component" value="Unassembled WGS sequence"/>
</dbReference>
<dbReference type="GO" id="GO:0008757">
    <property type="term" value="F:S-adenosylmethionine-dependent methyltransferase activity"/>
    <property type="evidence" value="ECO:0007669"/>
    <property type="project" value="UniProtKB-ARBA"/>
</dbReference>
<evidence type="ECO:0000313" key="7">
    <source>
        <dbReference type="Proteomes" id="UP001642409"/>
    </source>
</evidence>
<keyword evidence="3" id="KW-0808">Transferase</keyword>
<evidence type="ECO:0000313" key="5">
    <source>
        <dbReference type="EMBL" id="CAI9947640.1"/>
    </source>
</evidence>
<dbReference type="CDD" id="cd02440">
    <property type="entry name" value="AdoMet_MTases"/>
    <property type="match status" value="1"/>
</dbReference>
<evidence type="ECO:0000256" key="2">
    <source>
        <dbReference type="ARBA" id="ARBA00022603"/>
    </source>
</evidence>
<dbReference type="PANTHER" id="PTHR22809">
    <property type="entry name" value="METHYLTRANSFERASE-RELATED"/>
    <property type="match status" value="1"/>
</dbReference>
<dbReference type="SUPFAM" id="SSF53335">
    <property type="entry name" value="S-adenosyl-L-methionine-dependent methyltransferases"/>
    <property type="match status" value="1"/>
</dbReference>
<keyword evidence="7" id="KW-1185">Reference proteome</keyword>
<sequence>MSDKWDSFYQAHKTGMYQDRHWLWQIFPEIFPLPPDKSYDECYCEKSCCQHCGILPLSQLPCAHTPKYSSLFSKDGLQSFRHVETPFPPRDYSRQCVEVLEVGCGVGNTSFPLLEKNAEISLTCGDFSQAAVDIFKQRPRFNSEFMNCSVIDATSFQTERKFDFVVLMFVLSALNEQQIIIALQNCVQCLKTGGTLLIFDYAAGDYREEKRLKRGETGTSTAFGRLLERQNELTQALYFNQGFKEYIEREYETKEYKVHTKQETNRKTGEQWVKQYVLAKIGKTE</sequence>
<organism evidence="5">
    <name type="scientific">Hexamita inflata</name>
    <dbReference type="NCBI Taxonomy" id="28002"/>
    <lineage>
        <taxon>Eukaryota</taxon>
        <taxon>Metamonada</taxon>
        <taxon>Diplomonadida</taxon>
        <taxon>Hexamitidae</taxon>
        <taxon>Hexamitinae</taxon>
        <taxon>Hexamita</taxon>
    </lineage>
</organism>
<keyword evidence="2 5" id="KW-0489">Methyltransferase</keyword>
<dbReference type="EMBL" id="CATOUU010000778">
    <property type="protein sequence ID" value="CAI9947640.1"/>
    <property type="molecule type" value="Genomic_DNA"/>
</dbReference>
<dbReference type="InterPro" id="IPR029063">
    <property type="entry name" value="SAM-dependent_MTases_sf"/>
</dbReference>
<reference evidence="5" key="1">
    <citation type="submission" date="2023-06" db="EMBL/GenBank/DDBJ databases">
        <authorList>
            <person name="Kurt Z."/>
        </authorList>
    </citation>
    <scope>NUCLEOTIDE SEQUENCE</scope>
</reference>
<dbReference type="AlphaFoldDB" id="A0AA86PWF4"/>
<dbReference type="GO" id="GO:0008173">
    <property type="term" value="F:RNA methyltransferase activity"/>
    <property type="evidence" value="ECO:0007669"/>
    <property type="project" value="UniProtKB-ARBA"/>
</dbReference>
<name>A0AA86PWF4_9EUKA</name>
<evidence type="ECO:0000313" key="6">
    <source>
        <dbReference type="EMBL" id="CAL6078939.1"/>
    </source>
</evidence>
<dbReference type="EMBL" id="CAXDID020000337">
    <property type="protein sequence ID" value="CAL6078939.1"/>
    <property type="molecule type" value="Genomic_DNA"/>
</dbReference>
<dbReference type="PANTHER" id="PTHR22809:SF14">
    <property type="entry name" value="TRNA N(3)-METHYLCYTIDINE METHYLTRANSFERASE"/>
    <property type="match status" value="1"/>
</dbReference>
<evidence type="ECO:0000256" key="3">
    <source>
        <dbReference type="ARBA" id="ARBA00022679"/>
    </source>
</evidence>
<comment type="similarity">
    <text evidence="1">Belongs to the methyltransferase superfamily. METL family.</text>
</comment>
<gene>
    <name evidence="5" type="ORF">HINF_LOCUS35285</name>
    <name evidence="6" type="ORF">HINF_LOCUS59145</name>
</gene>
<accession>A0AA86PWF4</accession>